<dbReference type="PANTHER" id="PTHR30399:SF1">
    <property type="entry name" value="UTP PYROPHOSPHATASE"/>
    <property type="match status" value="1"/>
</dbReference>
<dbReference type="Proteomes" id="UP000323521">
    <property type="component" value="Chromosome"/>
</dbReference>
<accession>A0A3G1KS65</accession>
<dbReference type="EMBL" id="CP017634">
    <property type="protein sequence ID" value="ATW25247.1"/>
    <property type="molecule type" value="Genomic_DNA"/>
</dbReference>
<dbReference type="PANTHER" id="PTHR30399">
    <property type="entry name" value="UNCHARACTERIZED PROTEIN YGJP"/>
    <property type="match status" value="1"/>
</dbReference>
<dbReference type="RefSeq" id="WP_214659272.1">
    <property type="nucleotide sequence ID" value="NZ_CP017634.1"/>
</dbReference>
<sequence>MKRQENLVVGEAEIKLGDTLVPYVIKRSTKAKHVRFSISVGKGLEVVIPRDYPADQVASLLYEREKWILEKLQSVAETAALIKTAREDAGSLIRYLGKEYRVVVILDVASPMRVELDGDKAYITLPRRSEELLRQIIEAWYRWAAKSLFEERVKMWAERIGVSYQNIFVKNQKTRWGSCSKRQNLNLNMRIIMAPLEVVDYLLVHELSHLKEMNHSKRFWSLVEHYCPGYKRQLAWLKKYGQSLTI</sequence>
<keyword evidence="3" id="KW-1185">Reference proteome</keyword>
<organism evidence="2 3">
    <name type="scientific">Formimonas warabiya</name>
    <dbReference type="NCBI Taxonomy" id="1761012"/>
    <lineage>
        <taxon>Bacteria</taxon>
        <taxon>Bacillati</taxon>
        <taxon>Bacillota</taxon>
        <taxon>Clostridia</taxon>
        <taxon>Eubacteriales</taxon>
        <taxon>Peptococcaceae</taxon>
        <taxon>Candidatus Formimonas</taxon>
    </lineage>
</organism>
<protein>
    <recommendedName>
        <fullName evidence="1">YgjP-like metallopeptidase domain-containing protein</fullName>
    </recommendedName>
</protein>
<dbReference type="InterPro" id="IPR053136">
    <property type="entry name" value="UTP_pyrophosphatase-like"/>
</dbReference>
<dbReference type="KEGG" id="fwa:DCMF_11135"/>
<dbReference type="Gene3D" id="3.30.2010.10">
    <property type="entry name" value="Metalloproteases ('zincins'), catalytic domain"/>
    <property type="match status" value="1"/>
</dbReference>
<reference evidence="2 3" key="1">
    <citation type="submission" date="2016-10" db="EMBL/GenBank/DDBJ databases">
        <title>Complete Genome Sequence of Peptococcaceae strain DCMF.</title>
        <authorList>
            <person name="Edwards R.J."/>
            <person name="Holland S.I."/>
            <person name="Deshpande N.P."/>
            <person name="Wong Y.K."/>
            <person name="Ertan H."/>
            <person name="Manefield M."/>
            <person name="Russell T.L."/>
            <person name="Lee M.J."/>
        </authorList>
    </citation>
    <scope>NUCLEOTIDE SEQUENCE [LARGE SCALE GENOMIC DNA]</scope>
    <source>
        <strain evidence="2 3">DCMF</strain>
    </source>
</reference>
<dbReference type="AlphaFoldDB" id="A0A3G1KS65"/>
<dbReference type="Pfam" id="PF01863">
    <property type="entry name" value="YgjP-like"/>
    <property type="match status" value="1"/>
</dbReference>
<evidence type="ECO:0000313" key="2">
    <source>
        <dbReference type="EMBL" id="ATW25247.1"/>
    </source>
</evidence>
<proteinExistence type="predicted"/>
<dbReference type="CDD" id="cd07344">
    <property type="entry name" value="M48_yhfN_like"/>
    <property type="match status" value="1"/>
</dbReference>
<name>A0A3G1KS65_FORW1</name>
<gene>
    <name evidence="2" type="ORF">DCMF_11135</name>
</gene>
<evidence type="ECO:0000313" key="3">
    <source>
        <dbReference type="Proteomes" id="UP000323521"/>
    </source>
</evidence>
<feature type="domain" description="YgjP-like metallopeptidase" evidence="1">
    <location>
        <begin position="32"/>
        <end position="239"/>
    </location>
</feature>
<dbReference type="InterPro" id="IPR002725">
    <property type="entry name" value="YgjP-like_metallopeptidase"/>
</dbReference>
<evidence type="ECO:0000259" key="1">
    <source>
        <dbReference type="Pfam" id="PF01863"/>
    </source>
</evidence>